<dbReference type="Proteomes" id="UP000318704">
    <property type="component" value="Chromosome"/>
</dbReference>
<sequence length="93" mass="10512">MNEKKPTQPSRLIDSLGQELTACKEKPDSPVKASGGQWAFEYSGTNVKKLTMSVTVQLHSPIPMSLELYSELNECGIQQLKKWLDHLPLEKRE</sequence>
<evidence type="ECO:0000313" key="2">
    <source>
        <dbReference type="Proteomes" id="UP000318704"/>
    </source>
</evidence>
<reference evidence="1 2" key="1">
    <citation type="submission" date="2019-03" db="EMBL/GenBank/DDBJ databases">
        <title>Deep-cultivation of Planctomycetes and their phenomic and genomic characterization uncovers novel biology.</title>
        <authorList>
            <person name="Wiegand S."/>
            <person name="Jogler M."/>
            <person name="Boedeker C."/>
            <person name="Pinto D."/>
            <person name="Vollmers J."/>
            <person name="Rivas-Marin E."/>
            <person name="Kohn T."/>
            <person name="Peeters S.H."/>
            <person name="Heuer A."/>
            <person name="Rast P."/>
            <person name="Oberbeckmann S."/>
            <person name="Bunk B."/>
            <person name="Jeske O."/>
            <person name="Meyerdierks A."/>
            <person name="Storesund J.E."/>
            <person name="Kallscheuer N."/>
            <person name="Luecker S."/>
            <person name="Lage O.M."/>
            <person name="Pohl T."/>
            <person name="Merkel B.J."/>
            <person name="Hornburger P."/>
            <person name="Mueller R.-W."/>
            <person name="Bruemmer F."/>
            <person name="Labrenz M."/>
            <person name="Spormann A.M."/>
            <person name="Op den Camp H."/>
            <person name="Overmann J."/>
            <person name="Amann R."/>
            <person name="Jetten M.S.M."/>
            <person name="Mascher T."/>
            <person name="Medema M.H."/>
            <person name="Devos D.P."/>
            <person name="Kaster A.-K."/>
            <person name="Ovreas L."/>
            <person name="Rohde M."/>
            <person name="Galperin M.Y."/>
            <person name="Jogler C."/>
        </authorList>
    </citation>
    <scope>NUCLEOTIDE SEQUENCE [LARGE SCALE GENOMIC DNA]</scope>
    <source>
        <strain evidence="1 2">V144</strain>
    </source>
</reference>
<organism evidence="1 2">
    <name type="scientific">Gimesia aquarii</name>
    <dbReference type="NCBI Taxonomy" id="2527964"/>
    <lineage>
        <taxon>Bacteria</taxon>
        <taxon>Pseudomonadati</taxon>
        <taxon>Planctomycetota</taxon>
        <taxon>Planctomycetia</taxon>
        <taxon>Planctomycetales</taxon>
        <taxon>Planctomycetaceae</taxon>
        <taxon>Gimesia</taxon>
    </lineage>
</organism>
<proteinExistence type="predicted"/>
<name>A0A517VV43_9PLAN</name>
<evidence type="ECO:0000313" key="1">
    <source>
        <dbReference type="EMBL" id="QDT96853.1"/>
    </source>
</evidence>
<protein>
    <submittedName>
        <fullName evidence="1">Uncharacterized protein</fullName>
    </submittedName>
</protein>
<dbReference type="AlphaFoldDB" id="A0A517VV43"/>
<gene>
    <name evidence="1" type="ORF">V144x_23110</name>
</gene>
<dbReference type="KEGG" id="gaw:V144x_23110"/>
<dbReference type="EMBL" id="CP037920">
    <property type="protein sequence ID" value="QDT96853.1"/>
    <property type="molecule type" value="Genomic_DNA"/>
</dbReference>
<accession>A0A517VV43</accession>
<dbReference type="RefSeq" id="WP_144985249.1">
    <property type="nucleotide sequence ID" value="NZ_CP037920.1"/>
</dbReference>